<sequence>MEVVKVTDVLENAYDVVVIGGGAAGLSGALTLARARRSVVVIDAGAPRNAPASGVHGLLARDGIPRPSWWSGVGPRSAATAVRWCPARWAPWPGRSPGSR</sequence>
<evidence type="ECO:0000313" key="2">
    <source>
        <dbReference type="EMBL" id="GDY50918.1"/>
    </source>
</evidence>
<dbReference type="InterPro" id="IPR036188">
    <property type="entry name" value="FAD/NAD-bd_sf"/>
</dbReference>
<comment type="caution">
    <text evidence="2">The sequence shown here is derived from an EMBL/GenBank/DDBJ whole genome shotgun (WGS) entry which is preliminary data.</text>
</comment>
<dbReference type="SUPFAM" id="SSF51905">
    <property type="entry name" value="FAD/NAD(P)-binding domain"/>
    <property type="match status" value="1"/>
</dbReference>
<keyword evidence="3" id="KW-1185">Reference proteome</keyword>
<name>A0A4D4KX46_STRVO</name>
<protein>
    <recommendedName>
        <fullName evidence="1">FAD dependent oxidoreductase domain-containing protein</fullName>
    </recommendedName>
</protein>
<dbReference type="Proteomes" id="UP000301309">
    <property type="component" value="Unassembled WGS sequence"/>
</dbReference>
<dbReference type="AlphaFoldDB" id="A0A4D4KX46"/>
<organism evidence="2 3">
    <name type="scientific">Streptomyces violaceusniger</name>
    <dbReference type="NCBI Taxonomy" id="68280"/>
    <lineage>
        <taxon>Bacteria</taxon>
        <taxon>Bacillati</taxon>
        <taxon>Actinomycetota</taxon>
        <taxon>Actinomycetes</taxon>
        <taxon>Kitasatosporales</taxon>
        <taxon>Streptomycetaceae</taxon>
        <taxon>Streptomyces</taxon>
        <taxon>Streptomyces violaceusniger group</taxon>
    </lineage>
</organism>
<dbReference type="InterPro" id="IPR006076">
    <property type="entry name" value="FAD-dep_OxRdtase"/>
</dbReference>
<evidence type="ECO:0000313" key="3">
    <source>
        <dbReference type="Proteomes" id="UP000301309"/>
    </source>
</evidence>
<evidence type="ECO:0000259" key="1">
    <source>
        <dbReference type="Pfam" id="PF01266"/>
    </source>
</evidence>
<feature type="domain" description="FAD dependent oxidoreductase" evidence="1">
    <location>
        <begin position="15"/>
        <end position="64"/>
    </location>
</feature>
<dbReference type="Pfam" id="PF01266">
    <property type="entry name" value="DAO"/>
    <property type="match status" value="1"/>
</dbReference>
<proteinExistence type="predicted"/>
<reference evidence="2 3" key="1">
    <citation type="journal article" date="2020" name="Int. J. Syst. Evol. Microbiol.">
        <title>Reclassification of Streptomyces castelarensis and Streptomyces sporoclivatus as later heterotypic synonyms of Streptomyces antimycoticus.</title>
        <authorList>
            <person name="Komaki H."/>
            <person name="Tamura T."/>
        </authorList>
    </citation>
    <scope>NUCLEOTIDE SEQUENCE [LARGE SCALE GENOMIC DNA]</scope>
    <source>
        <strain evidence="2 3">NBRC 13459</strain>
    </source>
</reference>
<dbReference type="EMBL" id="BJHW01000001">
    <property type="protein sequence ID" value="GDY50918.1"/>
    <property type="molecule type" value="Genomic_DNA"/>
</dbReference>
<accession>A0A4D4KX46</accession>
<gene>
    <name evidence="2" type="ORF">SVIO_015410</name>
</gene>
<dbReference type="Gene3D" id="3.50.50.60">
    <property type="entry name" value="FAD/NAD(P)-binding domain"/>
    <property type="match status" value="1"/>
</dbReference>